<dbReference type="Pfam" id="PF04672">
    <property type="entry name" value="Methyltransf_19"/>
    <property type="match status" value="1"/>
</dbReference>
<name>A0ABP6LHP4_9ACTN</name>
<organism evidence="1 2">
    <name type="scientific">Streptosporangium longisporum</name>
    <dbReference type="NCBI Taxonomy" id="46187"/>
    <lineage>
        <taxon>Bacteria</taxon>
        <taxon>Bacillati</taxon>
        <taxon>Actinomycetota</taxon>
        <taxon>Actinomycetes</taxon>
        <taxon>Streptosporangiales</taxon>
        <taxon>Streptosporangiaceae</taxon>
        <taxon>Streptosporangium</taxon>
    </lineage>
</organism>
<evidence type="ECO:0000313" key="2">
    <source>
        <dbReference type="Proteomes" id="UP001499930"/>
    </source>
</evidence>
<keyword evidence="1" id="KW-0489">Methyltransferase</keyword>
<proteinExistence type="predicted"/>
<dbReference type="SUPFAM" id="SSF53335">
    <property type="entry name" value="S-adenosyl-L-methionine-dependent methyltransferases"/>
    <property type="match status" value="1"/>
</dbReference>
<protein>
    <submittedName>
        <fullName evidence="1">SAM-dependent methyltransferase</fullName>
    </submittedName>
</protein>
<sequence>MASPQPERLRFDPATPNTSRMADYYLGGKDNFAADREVAQIALSLAPELPAMAREGRAFLGRVVRFLAGCGIRQFVDIGCGLPLPGGTHQVLRDLVPDARVVYVDNDPMVVVHTQAVLKEGDAATVIEADLRDPEGLLAHPGLTATIDLDRPVAVLLLSVLSHLPDDLEAAQVVAALHKAVTPGSHLAFSHAVSDLRPETTARLAALYQERGSITGPYRANLRTRAEVECFFDGLRLVEPGLVYIPEWRPDRAALHSTESIWTVGGVGVKE</sequence>
<evidence type="ECO:0000313" key="1">
    <source>
        <dbReference type="EMBL" id="GAA3040730.1"/>
    </source>
</evidence>
<reference evidence="2" key="1">
    <citation type="journal article" date="2019" name="Int. J. Syst. Evol. Microbiol.">
        <title>The Global Catalogue of Microorganisms (GCM) 10K type strain sequencing project: providing services to taxonomists for standard genome sequencing and annotation.</title>
        <authorList>
            <consortium name="The Broad Institute Genomics Platform"/>
            <consortium name="The Broad Institute Genome Sequencing Center for Infectious Disease"/>
            <person name="Wu L."/>
            <person name="Ma J."/>
        </authorList>
    </citation>
    <scope>NUCLEOTIDE SEQUENCE [LARGE SCALE GENOMIC DNA]</scope>
    <source>
        <strain evidence="2">JCM 3106</strain>
    </source>
</reference>
<dbReference type="Gene3D" id="3.40.50.150">
    <property type="entry name" value="Vaccinia Virus protein VP39"/>
    <property type="match status" value="1"/>
</dbReference>
<gene>
    <name evidence="1" type="ORF">GCM10017559_81640</name>
</gene>
<dbReference type="PIRSF" id="PIRSF017393">
    <property type="entry name" value="MTase_SAV2177"/>
    <property type="match status" value="1"/>
</dbReference>
<dbReference type="InterPro" id="IPR006764">
    <property type="entry name" value="SAM_dep_MeTrfase_SAV2177_type"/>
</dbReference>
<accession>A0ABP6LHP4</accession>
<dbReference type="Proteomes" id="UP001499930">
    <property type="component" value="Unassembled WGS sequence"/>
</dbReference>
<dbReference type="InterPro" id="IPR029063">
    <property type="entry name" value="SAM-dependent_MTases_sf"/>
</dbReference>
<comment type="caution">
    <text evidence="1">The sequence shown here is derived from an EMBL/GenBank/DDBJ whole genome shotgun (WGS) entry which is preliminary data.</text>
</comment>
<dbReference type="GO" id="GO:0008168">
    <property type="term" value="F:methyltransferase activity"/>
    <property type="evidence" value="ECO:0007669"/>
    <property type="project" value="UniProtKB-KW"/>
</dbReference>
<dbReference type="EMBL" id="BAAAWD010000031">
    <property type="protein sequence ID" value="GAA3040730.1"/>
    <property type="molecule type" value="Genomic_DNA"/>
</dbReference>
<dbReference type="GO" id="GO:0032259">
    <property type="term" value="P:methylation"/>
    <property type="evidence" value="ECO:0007669"/>
    <property type="project" value="UniProtKB-KW"/>
</dbReference>
<keyword evidence="2" id="KW-1185">Reference proteome</keyword>
<keyword evidence="1" id="KW-0808">Transferase</keyword>